<reference evidence="2 3" key="1">
    <citation type="submission" date="2020-07" db="EMBL/GenBank/DDBJ databases">
        <title>Genomic Encyclopedia of Type Strains, Phase IV (KMG-IV): sequencing the most valuable type-strain genomes for metagenomic binning, comparative biology and taxonomic classification.</title>
        <authorList>
            <person name="Goeker M."/>
        </authorList>
    </citation>
    <scope>NUCLEOTIDE SEQUENCE [LARGE SCALE GENOMIC DNA]</scope>
    <source>
        <strain evidence="2 3">DSM 45533</strain>
    </source>
</reference>
<dbReference type="InterPro" id="IPR002734">
    <property type="entry name" value="RibDG_C"/>
</dbReference>
<dbReference type="SUPFAM" id="SSF53597">
    <property type="entry name" value="Dihydrofolate reductase-like"/>
    <property type="match status" value="1"/>
</dbReference>
<dbReference type="AlphaFoldDB" id="A0A7W0CIQ3"/>
<comment type="caution">
    <text evidence="2">The sequence shown here is derived from an EMBL/GenBank/DDBJ whole genome shotgun (WGS) entry which is preliminary data.</text>
</comment>
<dbReference type="InterPro" id="IPR050765">
    <property type="entry name" value="Riboflavin_Biosynth_HTPR"/>
</dbReference>
<proteinExistence type="predicted"/>
<dbReference type="GO" id="GO:0008703">
    <property type="term" value="F:5-amino-6-(5-phosphoribosylamino)uracil reductase activity"/>
    <property type="evidence" value="ECO:0007669"/>
    <property type="project" value="InterPro"/>
</dbReference>
<feature type="domain" description="Bacterial bifunctional deaminase-reductase C-terminal" evidence="1">
    <location>
        <begin position="8"/>
        <end position="171"/>
    </location>
</feature>
<protein>
    <submittedName>
        <fullName evidence="2">Dihydrofolate reductase</fullName>
    </submittedName>
</protein>
<dbReference type="RefSeq" id="WP_181610542.1">
    <property type="nucleotide sequence ID" value="NZ_BAABAM010000002.1"/>
</dbReference>
<sequence length="178" mass="19214">MGRLVNSTYITLDGVVGEPHEWPSTGSDDGTALKLQTDLLLASDAVLMGRRTYEVFAATWPERSGDSYSDRINTMPKYVASATLTEPAWHHTTVLADQVAERVAELKAGGTNLVQYGFGELSHTLLAHGLIDELRLWVHPLLVGKGDQLFRGGSASAFQLAGTVVLTSGTVVLTYQAR</sequence>
<dbReference type="Pfam" id="PF01872">
    <property type="entry name" value="RibD_C"/>
    <property type="match status" value="1"/>
</dbReference>
<dbReference type="PANTHER" id="PTHR38011:SF2">
    <property type="entry name" value="BIFUNCTIONAL DEAMINASE-REDUCTASE DOMAIN PROTEIN"/>
    <property type="match status" value="1"/>
</dbReference>
<dbReference type="Proteomes" id="UP000530928">
    <property type="component" value="Unassembled WGS sequence"/>
</dbReference>
<dbReference type="GO" id="GO:0009231">
    <property type="term" value="P:riboflavin biosynthetic process"/>
    <property type="evidence" value="ECO:0007669"/>
    <property type="project" value="InterPro"/>
</dbReference>
<accession>A0A7W0CIQ3</accession>
<evidence type="ECO:0000313" key="3">
    <source>
        <dbReference type="Proteomes" id="UP000530928"/>
    </source>
</evidence>
<dbReference type="InterPro" id="IPR024072">
    <property type="entry name" value="DHFR-like_dom_sf"/>
</dbReference>
<evidence type="ECO:0000259" key="1">
    <source>
        <dbReference type="Pfam" id="PF01872"/>
    </source>
</evidence>
<gene>
    <name evidence="2" type="ORF">HNR30_003120</name>
</gene>
<keyword evidence="3" id="KW-1185">Reference proteome</keyword>
<dbReference type="EMBL" id="JACDUR010000003">
    <property type="protein sequence ID" value="MBA2891779.1"/>
    <property type="molecule type" value="Genomic_DNA"/>
</dbReference>
<dbReference type="PANTHER" id="PTHR38011">
    <property type="entry name" value="DIHYDROFOLATE REDUCTASE FAMILY PROTEIN (AFU_ORTHOLOGUE AFUA_8G06820)"/>
    <property type="match status" value="1"/>
</dbReference>
<name>A0A7W0CIQ3_9ACTN</name>
<evidence type="ECO:0000313" key="2">
    <source>
        <dbReference type="EMBL" id="MBA2891779.1"/>
    </source>
</evidence>
<organism evidence="2 3">
    <name type="scientific">Nonomuraea soli</name>
    <dbReference type="NCBI Taxonomy" id="1032476"/>
    <lineage>
        <taxon>Bacteria</taxon>
        <taxon>Bacillati</taxon>
        <taxon>Actinomycetota</taxon>
        <taxon>Actinomycetes</taxon>
        <taxon>Streptosporangiales</taxon>
        <taxon>Streptosporangiaceae</taxon>
        <taxon>Nonomuraea</taxon>
    </lineage>
</organism>
<dbReference type="Gene3D" id="3.40.430.10">
    <property type="entry name" value="Dihydrofolate Reductase, subunit A"/>
    <property type="match status" value="1"/>
</dbReference>